<reference evidence="2" key="2">
    <citation type="submission" date="2023-06" db="EMBL/GenBank/DDBJ databases">
        <authorList>
            <consortium name="Lawrence Berkeley National Laboratory"/>
            <person name="Mondo S.J."/>
            <person name="Hensen N."/>
            <person name="Bonometti L."/>
            <person name="Westerberg I."/>
            <person name="Brannstrom I.O."/>
            <person name="Guillou S."/>
            <person name="Cros-Aarteil S."/>
            <person name="Calhoun S."/>
            <person name="Haridas S."/>
            <person name="Kuo A."/>
            <person name="Pangilinan J."/>
            <person name="Riley R."/>
            <person name="Labutti K."/>
            <person name="Andreopoulos B."/>
            <person name="Lipzen A."/>
            <person name="Chen C."/>
            <person name="Yanf M."/>
            <person name="Daum C."/>
            <person name="Ng V."/>
            <person name="Clum A."/>
            <person name="Steindorff A."/>
            <person name="Ohm R."/>
            <person name="Martin F."/>
            <person name="Silar P."/>
            <person name="Natvig D."/>
            <person name="Lalanne C."/>
            <person name="Gautier V."/>
            <person name="Ament-Velasquez S.L."/>
            <person name="Kruys A."/>
            <person name="Hutchinson M.I."/>
            <person name="Powell A.J."/>
            <person name="Barry K."/>
            <person name="Miller A.N."/>
            <person name="Grigoriev I.V."/>
            <person name="Debuchy R."/>
            <person name="Gladieux P."/>
            <person name="Thoren M.H."/>
            <person name="Johannesson H."/>
        </authorList>
    </citation>
    <scope>NUCLEOTIDE SEQUENCE</scope>
    <source>
        <strain evidence="2">CBS 626.80</strain>
    </source>
</reference>
<organism evidence="2 3">
    <name type="scientific">Pseudoneurospora amorphoporcata</name>
    <dbReference type="NCBI Taxonomy" id="241081"/>
    <lineage>
        <taxon>Eukaryota</taxon>
        <taxon>Fungi</taxon>
        <taxon>Dikarya</taxon>
        <taxon>Ascomycota</taxon>
        <taxon>Pezizomycotina</taxon>
        <taxon>Sordariomycetes</taxon>
        <taxon>Sordariomycetidae</taxon>
        <taxon>Sordariales</taxon>
        <taxon>Sordariaceae</taxon>
        <taxon>Pseudoneurospora</taxon>
    </lineage>
</organism>
<evidence type="ECO:0000259" key="1">
    <source>
        <dbReference type="Pfam" id="PF25597"/>
    </source>
</evidence>
<sequence>SPLEVFTRSVGYPADQYQPNIRHLRAYGATAYIHIDDGKQRPKGRKMLAKAVVGKLCGYEGLTGKVYKIRLNNSGKIIRARDARFIEERHPLNP</sequence>
<keyword evidence="3" id="KW-1185">Reference proteome</keyword>
<reference evidence="2" key="1">
    <citation type="journal article" date="2023" name="Mol. Phylogenet. Evol.">
        <title>Genome-scale phylogeny and comparative genomics of the fungal order Sordariales.</title>
        <authorList>
            <person name="Hensen N."/>
            <person name="Bonometti L."/>
            <person name="Westerberg I."/>
            <person name="Brannstrom I.O."/>
            <person name="Guillou S."/>
            <person name="Cros-Aarteil S."/>
            <person name="Calhoun S."/>
            <person name="Haridas S."/>
            <person name="Kuo A."/>
            <person name="Mondo S."/>
            <person name="Pangilinan J."/>
            <person name="Riley R."/>
            <person name="LaButti K."/>
            <person name="Andreopoulos B."/>
            <person name="Lipzen A."/>
            <person name="Chen C."/>
            <person name="Yan M."/>
            <person name="Daum C."/>
            <person name="Ng V."/>
            <person name="Clum A."/>
            <person name="Steindorff A."/>
            <person name="Ohm R.A."/>
            <person name="Martin F."/>
            <person name="Silar P."/>
            <person name="Natvig D.O."/>
            <person name="Lalanne C."/>
            <person name="Gautier V."/>
            <person name="Ament-Velasquez S.L."/>
            <person name="Kruys A."/>
            <person name="Hutchinson M.I."/>
            <person name="Powell A.J."/>
            <person name="Barry K."/>
            <person name="Miller A.N."/>
            <person name="Grigoriev I.V."/>
            <person name="Debuchy R."/>
            <person name="Gladieux P."/>
            <person name="Hiltunen Thoren M."/>
            <person name="Johannesson H."/>
        </authorList>
    </citation>
    <scope>NUCLEOTIDE SEQUENCE</scope>
    <source>
        <strain evidence="2">CBS 626.80</strain>
    </source>
</reference>
<dbReference type="AlphaFoldDB" id="A0AAN6NL57"/>
<dbReference type="InterPro" id="IPR057670">
    <property type="entry name" value="SH3_retrovirus"/>
</dbReference>
<proteinExistence type="predicted"/>
<feature type="non-terminal residue" evidence="2">
    <location>
        <position position="94"/>
    </location>
</feature>
<dbReference type="EMBL" id="MU859515">
    <property type="protein sequence ID" value="KAK3946798.1"/>
    <property type="molecule type" value="Genomic_DNA"/>
</dbReference>
<dbReference type="Pfam" id="PF25597">
    <property type="entry name" value="SH3_retrovirus"/>
    <property type="match status" value="1"/>
</dbReference>
<gene>
    <name evidence="2" type="ORF">QBC32DRAFT_200221</name>
</gene>
<accession>A0AAN6NL57</accession>
<feature type="domain" description="Retroviral polymerase SH3-like" evidence="1">
    <location>
        <begin position="30"/>
        <end position="90"/>
    </location>
</feature>
<evidence type="ECO:0000313" key="2">
    <source>
        <dbReference type="EMBL" id="KAK3946798.1"/>
    </source>
</evidence>
<protein>
    <recommendedName>
        <fullName evidence="1">Retroviral polymerase SH3-like domain-containing protein</fullName>
    </recommendedName>
</protein>
<name>A0AAN6NL57_9PEZI</name>
<evidence type="ECO:0000313" key="3">
    <source>
        <dbReference type="Proteomes" id="UP001303222"/>
    </source>
</evidence>
<feature type="non-terminal residue" evidence="2">
    <location>
        <position position="1"/>
    </location>
</feature>
<dbReference type="Proteomes" id="UP001303222">
    <property type="component" value="Unassembled WGS sequence"/>
</dbReference>
<comment type="caution">
    <text evidence="2">The sequence shown here is derived from an EMBL/GenBank/DDBJ whole genome shotgun (WGS) entry which is preliminary data.</text>
</comment>